<dbReference type="GO" id="GO:0016836">
    <property type="term" value="F:hydro-lyase activity"/>
    <property type="evidence" value="ECO:0007669"/>
    <property type="project" value="UniProtKB-ARBA"/>
</dbReference>
<dbReference type="Pfam" id="PF24877">
    <property type="entry name" value="ILV_EDD_C"/>
    <property type="match status" value="1"/>
</dbReference>
<dbReference type="GO" id="GO:0051536">
    <property type="term" value="F:iron-sulfur cluster binding"/>
    <property type="evidence" value="ECO:0007669"/>
    <property type="project" value="UniProtKB-KW"/>
</dbReference>
<organism evidence="9 10">
    <name type="scientific">Phialemonium atrogriseum</name>
    <dbReference type="NCBI Taxonomy" id="1093897"/>
    <lineage>
        <taxon>Eukaryota</taxon>
        <taxon>Fungi</taxon>
        <taxon>Dikarya</taxon>
        <taxon>Ascomycota</taxon>
        <taxon>Pezizomycotina</taxon>
        <taxon>Sordariomycetes</taxon>
        <taxon>Sordariomycetidae</taxon>
        <taxon>Cephalothecales</taxon>
        <taxon>Cephalothecaceae</taxon>
        <taxon>Phialemonium</taxon>
    </lineage>
</organism>
<gene>
    <name evidence="9" type="ORF">QBC33DRAFT_616231</name>
</gene>
<dbReference type="GeneID" id="85315850"/>
<proteinExistence type="inferred from homology"/>
<feature type="region of interest" description="Disordered" evidence="6">
    <location>
        <begin position="1"/>
        <end position="31"/>
    </location>
</feature>
<keyword evidence="2" id="KW-0479">Metal-binding</keyword>
<evidence type="ECO:0000259" key="7">
    <source>
        <dbReference type="Pfam" id="PF00920"/>
    </source>
</evidence>
<evidence type="ECO:0000313" key="10">
    <source>
        <dbReference type="Proteomes" id="UP001244011"/>
    </source>
</evidence>
<dbReference type="Gene3D" id="3.50.30.80">
    <property type="entry name" value="IlvD/EDD C-terminal domain-like"/>
    <property type="match status" value="1"/>
</dbReference>
<dbReference type="InterPro" id="IPR020558">
    <property type="entry name" value="DiOHA_6PGluconate_deHydtase_CS"/>
</dbReference>
<dbReference type="InterPro" id="IPR052352">
    <property type="entry name" value="Sugar_Degrad_Dehydratases"/>
</dbReference>
<feature type="domain" description="Dihydroxy-acid/6-phosphogluconate dehydratase N-terminal" evidence="7">
    <location>
        <begin position="69"/>
        <end position="382"/>
    </location>
</feature>
<feature type="compositionally biased region" description="Polar residues" evidence="6">
    <location>
        <begin position="7"/>
        <end position="19"/>
    </location>
</feature>
<dbReference type="AlphaFoldDB" id="A0AAJ0FKX3"/>
<dbReference type="NCBIfam" id="NF004784">
    <property type="entry name" value="PRK06131.1"/>
    <property type="match status" value="1"/>
</dbReference>
<dbReference type="EMBL" id="MU838998">
    <property type="protein sequence ID" value="KAK1772061.1"/>
    <property type="molecule type" value="Genomic_DNA"/>
</dbReference>
<evidence type="ECO:0000313" key="9">
    <source>
        <dbReference type="EMBL" id="KAK1772061.1"/>
    </source>
</evidence>
<dbReference type="RefSeq" id="XP_060288274.1">
    <property type="nucleotide sequence ID" value="XM_060432663.1"/>
</dbReference>
<dbReference type="SUPFAM" id="SSF143975">
    <property type="entry name" value="IlvD/EDD N-terminal domain-like"/>
    <property type="match status" value="1"/>
</dbReference>
<dbReference type="InterPro" id="IPR042096">
    <property type="entry name" value="Dihydro-acid_dehy_C"/>
</dbReference>
<evidence type="ECO:0000256" key="4">
    <source>
        <dbReference type="ARBA" id="ARBA00023014"/>
    </source>
</evidence>
<dbReference type="InterPro" id="IPR037237">
    <property type="entry name" value="IlvD/EDD_N"/>
</dbReference>
<dbReference type="PANTHER" id="PTHR43183:SF1">
    <property type="entry name" value="HYPOTHETICAL DIHYDROXY-ACID DEHYDRATASE (EUROFUNG)-RELATED"/>
    <property type="match status" value="1"/>
</dbReference>
<name>A0AAJ0FKX3_9PEZI</name>
<comment type="similarity">
    <text evidence="1">Belongs to the IlvD/Edd family.</text>
</comment>
<dbReference type="PROSITE" id="PS00886">
    <property type="entry name" value="ILVD_EDD_1"/>
    <property type="match status" value="1"/>
</dbReference>
<sequence>MDKSGEQKLQPQQHANPMSNPDYDLSRPLDPNAGGLRQGLTSYGDAHFSLFLRKVFIKALGYSEDALSRPIIGIVNTYSSFNPCHANIPQLIEAVKRGVHLKGGLAIDFPTISLHESFASPTSMYLRNLMSMDTEEMIRAQPCDAVVLIGGCDKTTPAQLMGGISANKPILHLVTGPMMPGSHKGVRIGACTDCRNNWAKFRAGTIDMEDIFAINDELAPTAGTCGVMGTASTMACILVALGMMPFKGATAPAVSSARLRIAEETGANAVNASQEHLRPQQVLTRESFLNAITVLQAIGGSTNAVVHLMAIIGRHPAVAGTITLDTFDEIGRRTPLLVDLKPSGENYMTDFHNSGGMLALLRELKPLLHLDAMTVTGRTLGEEMAAAPFIAVPRDSPVSCLRPLDEPLYPASSLVVLRGNLAPGGAIMKASASKDRRLLRHRGRAVVFAGSEDMARRIDDPELVVDADSVLVLQNIGPVGNPGMPEAGLIPIPRKLAAQGVQDMLRLSDGRMSGTAGGTIGLHISPEAADPLSVLGIVRNGDEITCDVEARILRVEIADEEIAGRVEERRRRDEAQAEGNGVGGATPWAARKTIRGYRGLYMREVAQAHEGADFGFLTAAGPS</sequence>
<dbReference type="SUPFAM" id="SSF52016">
    <property type="entry name" value="LeuD/IlvD-like"/>
    <property type="match status" value="1"/>
</dbReference>
<evidence type="ECO:0000256" key="1">
    <source>
        <dbReference type="ARBA" id="ARBA00006486"/>
    </source>
</evidence>
<evidence type="ECO:0000256" key="2">
    <source>
        <dbReference type="ARBA" id="ARBA00022723"/>
    </source>
</evidence>
<accession>A0AAJ0FKX3</accession>
<keyword evidence="4" id="KW-0411">Iron-sulfur</keyword>
<evidence type="ECO:0000259" key="8">
    <source>
        <dbReference type="Pfam" id="PF24877"/>
    </source>
</evidence>
<keyword evidence="5" id="KW-0456">Lyase</keyword>
<keyword evidence="3" id="KW-0408">Iron</keyword>
<reference evidence="9" key="1">
    <citation type="submission" date="2023-06" db="EMBL/GenBank/DDBJ databases">
        <title>Genome-scale phylogeny and comparative genomics of the fungal order Sordariales.</title>
        <authorList>
            <consortium name="Lawrence Berkeley National Laboratory"/>
            <person name="Hensen N."/>
            <person name="Bonometti L."/>
            <person name="Westerberg I."/>
            <person name="Brannstrom I.O."/>
            <person name="Guillou S."/>
            <person name="Cros-Aarteil S."/>
            <person name="Calhoun S."/>
            <person name="Haridas S."/>
            <person name="Kuo A."/>
            <person name="Mondo S."/>
            <person name="Pangilinan J."/>
            <person name="Riley R."/>
            <person name="Labutti K."/>
            <person name="Andreopoulos B."/>
            <person name="Lipzen A."/>
            <person name="Chen C."/>
            <person name="Yanf M."/>
            <person name="Daum C."/>
            <person name="Ng V."/>
            <person name="Clum A."/>
            <person name="Steindorff A."/>
            <person name="Ohm R."/>
            <person name="Martin F."/>
            <person name="Silar P."/>
            <person name="Natvig D."/>
            <person name="Lalanne C."/>
            <person name="Gautier V."/>
            <person name="Ament-Velasquez S.L."/>
            <person name="Kruys A."/>
            <person name="Hutchinson M.I."/>
            <person name="Powell A.J."/>
            <person name="Barry K."/>
            <person name="Miller A.N."/>
            <person name="Grigoriev I.V."/>
            <person name="Debuchy R."/>
            <person name="Gladieux P."/>
            <person name="Thoren M.H."/>
            <person name="Johannesson H."/>
        </authorList>
    </citation>
    <scope>NUCLEOTIDE SEQUENCE</scope>
    <source>
        <strain evidence="9">8032-3</strain>
    </source>
</reference>
<evidence type="ECO:0000256" key="3">
    <source>
        <dbReference type="ARBA" id="ARBA00023004"/>
    </source>
</evidence>
<feature type="domain" description="Dihydroxy-acid/6-phosphogluconate dehydratase C-terminal" evidence="8">
    <location>
        <begin position="400"/>
        <end position="612"/>
    </location>
</feature>
<dbReference type="GO" id="GO:0046872">
    <property type="term" value="F:metal ion binding"/>
    <property type="evidence" value="ECO:0007669"/>
    <property type="project" value="UniProtKB-KW"/>
</dbReference>
<dbReference type="InterPro" id="IPR056740">
    <property type="entry name" value="ILV_EDD_C"/>
</dbReference>
<dbReference type="Pfam" id="PF00920">
    <property type="entry name" value="ILVD_EDD_N"/>
    <property type="match status" value="1"/>
</dbReference>
<dbReference type="InterPro" id="IPR000581">
    <property type="entry name" value="ILV_EDD_N"/>
</dbReference>
<evidence type="ECO:0000256" key="6">
    <source>
        <dbReference type="SAM" id="MobiDB-lite"/>
    </source>
</evidence>
<comment type="caution">
    <text evidence="9">The sequence shown here is derived from an EMBL/GenBank/DDBJ whole genome shotgun (WGS) entry which is preliminary data.</text>
</comment>
<evidence type="ECO:0000256" key="5">
    <source>
        <dbReference type="ARBA" id="ARBA00023239"/>
    </source>
</evidence>
<dbReference type="Proteomes" id="UP001244011">
    <property type="component" value="Unassembled WGS sequence"/>
</dbReference>
<protein>
    <submittedName>
        <fullName evidence="9">Dehydratase</fullName>
    </submittedName>
</protein>
<keyword evidence="10" id="KW-1185">Reference proteome</keyword>
<dbReference type="PANTHER" id="PTHR43183">
    <property type="entry name" value="HYPOTHETICAL DIHYDROXYACID DEHYDRATASE (EUROFUNG)-RELATED"/>
    <property type="match status" value="1"/>
</dbReference>